<feature type="transmembrane region" description="Helical" evidence="1">
    <location>
        <begin position="82"/>
        <end position="100"/>
    </location>
</feature>
<organism evidence="2 3">
    <name type="scientific">Rhodococcus ruber</name>
    <dbReference type="NCBI Taxonomy" id="1830"/>
    <lineage>
        <taxon>Bacteria</taxon>
        <taxon>Bacillati</taxon>
        <taxon>Actinomycetota</taxon>
        <taxon>Actinomycetes</taxon>
        <taxon>Mycobacteriales</taxon>
        <taxon>Nocardiaceae</taxon>
        <taxon>Rhodococcus</taxon>
    </lineage>
</organism>
<dbReference type="Proteomes" id="UP001081071">
    <property type="component" value="Unassembled WGS sequence"/>
</dbReference>
<feature type="transmembrane region" description="Helical" evidence="1">
    <location>
        <begin position="7"/>
        <end position="28"/>
    </location>
</feature>
<dbReference type="RefSeq" id="WP_269602674.1">
    <property type="nucleotide sequence ID" value="NZ_JAPWIJ010000002.1"/>
</dbReference>
<evidence type="ECO:0008006" key="4">
    <source>
        <dbReference type="Google" id="ProtNLM"/>
    </source>
</evidence>
<proteinExistence type="predicted"/>
<keyword evidence="1" id="KW-1133">Transmembrane helix</keyword>
<reference evidence="2" key="1">
    <citation type="submission" date="2022-12" db="EMBL/GenBank/DDBJ databases">
        <authorList>
            <person name="Krivoruchko A.V."/>
            <person name="Elkin A."/>
        </authorList>
    </citation>
    <scope>NUCLEOTIDE SEQUENCE</scope>
    <source>
        <strain evidence="2">IEGM 1391</strain>
    </source>
</reference>
<evidence type="ECO:0000256" key="1">
    <source>
        <dbReference type="SAM" id="Phobius"/>
    </source>
</evidence>
<evidence type="ECO:0000313" key="3">
    <source>
        <dbReference type="Proteomes" id="UP001081071"/>
    </source>
</evidence>
<keyword evidence="3" id="KW-1185">Reference proteome</keyword>
<comment type="caution">
    <text evidence="2">The sequence shown here is derived from an EMBL/GenBank/DDBJ whole genome shotgun (WGS) entry which is preliminary data.</text>
</comment>
<dbReference type="EMBL" id="JAPWIJ010000002">
    <property type="protein sequence ID" value="MCZ4517995.1"/>
    <property type="molecule type" value="Genomic_DNA"/>
</dbReference>
<keyword evidence="1" id="KW-0812">Transmembrane</keyword>
<protein>
    <recommendedName>
        <fullName evidence="4">Integral membrane protein</fullName>
    </recommendedName>
</protein>
<evidence type="ECO:0000313" key="2">
    <source>
        <dbReference type="EMBL" id="MCZ4517995.1"/>
    </source>
</evidence>
<accession>A0ABT4MAJ9</accession>
<name>A0ABT4MAJ9_9NOCA</name>
<sequence>MGRIASPVIAGIAALSLIGLIASFGAFAEWGFIGGAEELCARIPGTLYDAHWAWLPVPVALCEHYLDSDLVVGTTAFSWDNSGVGAACGFLLVAGLWILLRRNSTH</sequence>
<gene>
    <name evidence="2" type="ORF">O4220_05650</name>
</gene>
<keyword evidence="1" id="KW-0472">Membrane</keyword>